<feature type="domain" description="SURP motif" evidence="9">
    <location>
        <begin position="124"/>
        <end position="166"/>
    </location>
</feature>
<evidence type="ECO:0000256" key="4">
    <source>
        <dbReference type="ARBA" id="ARBA00022737"/>
    </source>
</evidence>
<keyword evidence="5" id="KW-0508">mRNA splicing</keyword>
<evidence type="ECO:0000256" key="6">
    <source>
        <dbReference type="ARBA" id="ARBA00023242"/>
    </source>
</evidence>
<feature type="region of interest" description="Disordered" evidence="8">
    <location>
        <begin position="1"/>
        <end position="25"/>
    </location>
</feature>
<dbReference type="Pfam" id="PF01805">
    <property type="entry name" value="Surp"/>
    <property type="match status" value="2"/>
</dbReference>
<feature type="domain" description="SURP motif" evidence="9">
    <location>
        <begin position="29"/>
        <end position="73"/>
    </location>
</feature>
<dbReference type="InterPro" id="IPR022030">
    <property type="entry name" value="SF3A1_dom"/>
</dbReference>
<evidence type="ECO:0000256" key="3">
    <source>
        <dbReference type="ARBA" id="ARBA00022728"/>
    </source>
</evidence>
<keyword evidence="3" id="KW-0747">Spliceosome</keyword>
<keyword evidence="11" id="KW-1185">Reference proteome</keyword>
<comment type="caution">
    <text evidence="10">The sequence shown here is derived from an EMBL/GenBank/DDBJ whole genome shotgun (WGS) entry which is preliminary data.</text>
</comment>
<gene>
    <name evidence="10" type="primary">PRP21</name>
    <name evidence="10" type="ORF">SLS60_001253</name>
</gene>
<proteinExistence type="predicted"/>
<keyword evidence="7" id="KW-0175">Coiled coil</keyword>
<evidence type="ECO:0000256" key="7">
    <source>
        <dbReference type="SAM" id="Coils"/>
    </source>
</evidence>
<evidence type="ECO:0000313" key="11">
    <source>
        <dbReference type="Proteomes" id="UP001521785"/>
    </source>
</evidence>
<feature type="coiled-coil region" evidence="7">
    <location>
        <begin position="173"/>
        <end position="235"/>
    </location>
</feature>
<comment type="subcellular location">
    <subcellularLocation>
        <location evidence="1">Nucleus</location>
    </subcellularLocation>
</comment>
<dbReference type="PROSITE" id="PS50128">
    <property type="entry name" value="SURP"/>
    <property type="match status" value="2"/>
</dbReference>
<protein>
    <submittedName>
        <fullName evidence="10">SF3a splicing factor complex subunit</fullName>
    </submittedName>
</protein>
<dbReference type="InterPro" id="IPR000061">
    <property type="entry name" value="Surp"/>
</dbReference>
<dbReference type="InterPro" id="IPR045146">
    <property type="entry name" value="SF3A1"/>
</dbReference>
<evidence type="ECO:0000256" key="5">
    <source>
        <dbReference type="ARBA" id="ARBA00023187"/>
    </source>
</evidence>
<name>A0ABR3S8K4_9PLEO</name>
<evidence type="ECO:0000313" key="10">
    <source>
        <dbReference type="EMBL" id="KAL1613021.1"/>
    </source>
</evidence>
<keyword evidence="6" id="KW-0539">Nucleus</keyword>
<dbReference type="Gene3D" id="1.10.10.790">
    <property type="entry name" value="Surp module"/>
    <property type="match status" value="2"/>
</dbReference>
<dbReference type="InterPro" id="IPR035967">
    <property type="entry name" value="SWAP/Surp_sf"/>
</dbReference>
<dbReference type="SMART" id="SM00648">
    <property type="entry name" value="SWAP"/>
    <property type="match status" value="2"/>
</dbReference>
<accession>A0ABR3S8K4</accession>
<evidence type="ECO:0000256" key="8">
    <source>
        <dbReference type="SAM" id="MobiDB-lite"/>
    </source>
</evidence>
<organism evidence="10 11">
    <name type="scientific">Paraconiothyrium brasiliense</name>
    <dbReference type="NCBI Taxonomy" id="300254"/>
    <lineage>
        <taxon>Eukaryota</taxon>
        <taxon>Fungi</taxon>
        <taxon>Dikarya</taxon>
        <taxon>Ascomycota</taxon>
        <taxon>Pezizomycotina</taxon>
        <taxon>Dothideomycetes</taxon>
        <taxon>Pleosporomycetidae</taxon>
        <taxon>Pleosporales</taxon>
        <taxon>Massarineae</taxon>
        <taxon>Didymosphaeriaceae</taxon>
        <taxon>Paraconiothyrium</taxon>
    </lineage>
</organism>
<dbReference type="SUPFAM" id="SSF109905">
    <property type="entry name" value="Surp module (SWAP domain)"/>
    <property type="match status" value="2"/>
</dbReference>
<reference evidence="10 11" key="1">
    <citation type="submission" date="2024-02" db="EMBL/GenBank/DDBJ databases">
        <title>De novo assembly and annotation of 12 fungi associated with fruit tree decline syndrome in Ontario, Canada.</title>
        <authorList>
            <person name="Sulman M."/>
            <person name="Ellouze W."/>
            <person name="Ilyukhin E."/>
        </authorList>
    </citation>
    <scope>NUCLEOTIDE SEQUENCE [LARGE SCALE GENOMIC DNA]</scope>
    <source>
        <strain evidence="10 11">M42-189</strain>
    </source>
</reference>
<dbReference type="EMBL" id="JAKJXO020000001">
    <property type="protein sequence ID" value="KAL1613021.1"/>
    <property type="molecule type" value="Genomic_DNA"/>
</dbReference>
<dbReference type="PANTHER" id="PTHR15316">
    <property type="entry name" value="SPLICEOSOME ASSOCIATED PROTEIN 114/SWAP SPLICING FACTOR-RELATED"/>
    <property type="match status" value="1"/>
</dbReference>
<evidence type="ECO:0000256" key="2">
    <source>
        <dbReference type="ARBA" id="ARBA00022664"/>
    </source>
</evidence>
<dbReference type="PANTHER" id="PTHR15316:SF1">
    <property type="entry name" value="SPLICING FACTOR 3A SUBUNIT 1"/>
    <property type="match status" value="1"/>
</dbReference>
<evidence type="ECO:0000256" key="1">
    <source>
        <dbReference type="ARBA" id="ARBA00004123"/>
    </source>
</evidence>
<sequence length="513" mass="57945">MAATSGDSSDIVGNPPPNVIIPPKNVRDGIAKTADFVHRRGERDEAALVARVRDQGKSNMAFVLPEDPYNPYYTWYLQQLKDGKGPSAATARVVADTKPQGPPEPLKFRFSARMPQINAKDLEILRLTALYTARVGENWLKELRNRESGNAQFEFLRPTHSFFPFFRALVEQYKILLEEEQTIEARIEELQRNIQNRFHVLDRAKERAEYVKYVTQQKEKEEKKAEDEKKEYAAIDWHEFAVIATVLFDEGDDAADLPPPTNLTDLQSASLEQKAMVSLSSKRIEEAMPDDVAFYNASQQPVMPPSAYPGMPPMAPPVQSAYAPSPAASYGYQQLAPVDWQGDEARQAQARDQQAERDQIARAQATARGTPSAMRIRTDYVPRGKKANVTTVQCPNCKQSFPSDEIEEHMRIELLDPRWKEQRAKTEARYSTVITPNEAANNLKRFASQRDDIYDGVTGVPITEEEAARRKKAATSYDGQPDPAKDAARLHQMQSMNVQEQLRRIQERHGGGQ</sequence>
<keyword evidence="4" id="KW-0677">Repeat</keyword>
<evidence type="ECO:0000259" key="9">
    <source>
        <dbReference type="PROSITE" id="PS50128"/>
    </source>
</evidence>
<dbReference type="Proteomes" id="UP001521785">
    <property type="component" value="Unassembled WGS sequence"/>
</dbReference>
<keyword evidence="2" id="KW-0507">mRNA processing</keyword>
<dbReference type="Pfam" id="PF12230">
    <property type="entry name" value="PRP21_like_P"/>
    <property type="match status" value="1"/>
</dbReference>
<feature type="region of interest" description="Disordered" evidence="8">
    <location>
        <begin position="465"/>
        <end position="486"/>
    </location>
</feature>
<feature type="region of interest" description="Disordered" evidence="8">
    <location>
        <begin position="343"/>
        <end position="375"/>
    </location>
</feature>